<protein>
    <recommendedName>
        <fullName evidence="2">DUF2971 domain-containing protein</fullName>
    </recommendedName>
</protein>
<evidence type="ECO:0000313" key="1">
    <source>
        <dbReference type="EMBL" id="SBV91751.1"/>
    </source>
</evidence>
<dbReference type="AlphaFoldDB" id="A0A212IWZ1"/>
<name>A0A212IWZ1_9BACT</name>
<reference evidence="1" key="1">
    <citation type="submission" date="2016-04" db="EMBL/GenBank/DDBJ databases">
        <authorList>
            <person name="Evans L.H."/>
            <person name="Alamgir A."/>
            <person name="Owens N."/>
            <person name="Weber N.D."/>
            <person name="Virtaneva K."/>
            <person name="Barbian K."/>
            <person name="Babar A."/>
            <person name="Rosenke K."/>
        </authorList>
    </citation>
    <scope>NUCLEOTIDE SEQUENCE</scope>
    <source>
        <strain evidence="1">92-2</strain>
    </source>
</reference>
<gene>
    <name evidence="1" type="ORF">KM92DES2_10177</name>
</gene>
<sequence>MGKKEILYKFKKIDTSVLEMLVQDYIYCADPTTFNDPFDTKPSVVADISEYELEKILVKLVSDRIRKETQAVIKLIKYDNSTIVVPIEERCKVLTAKMLNEVRYYATEPELQERVSNPRSHLLAQKIRQELVKIYEKGIFCLSGKYNSHLMWSHYGDQHKGICIGYKRTKRCDGKLFKVTYGGKREIAASKIRDMISGDPVAQSEVDEIALLRKAACWKYENELRYIDTFGETYSPFELAEITFGCRCPEAVKLAVTSALEAREGNVDFFEMRECVGNFKMMRVELDISELKICCPKNYHAIISSFEKATEI</sequence>
<dbReference type="InterPro" id="IPR021352">
    <property type="entry name" value="DUF2971"/>
</dbReference>
<accession>A0A212IWZ1</accession>
<proteinExistence type="predicted"/>
<organism evidence="1">
    <name type="scientific">uncultured Desulfovibrio sp</name>
    <dbReference type="NCBI Taxonomy" id="167968"/>
    <lineage>
        <taxon>Bacteria</taxon>
        <taxon>Pseudomonadati</taxon>
        <taxon>Thermodesulfobacteriota</taxon>
        <taxon>Desulfovibrionia</taxon>
        <taxon>Desulfovibrionales</taxon>
        <taxon>Desulfovibrionaceae</taxon>
        <taxon>Desulfovibrio</taxon>
        <taxon>environmental samples</taxon>
    </lineage>
</organism>
<dbReference type="RefSeq" id="WP_296934913.1">
    <property type="nucleotide sequence ID" value="NZ_LT598928.1"/>
</dbReference>
<dbReference type="Pfam" id="PF11185">
    <property type="entry name" value="DUF2971"/>
    <property type="match status" value="1"/>
</dbReference>
<evidence type="ECO:0008006" key="2">
    <source>
        <dbReference type="Google" id="ProtNLM"/>
    </source>
</evidence>
<dbReference type="EMBL" id="FLUP01000001">
    <property type="protein sequence ID" value="SBV91751.1"/>
    <property type="molecule type" value="Genomic_DNA"/>
</dbReference>